<dbReference type="GO" id="GO:0016628">
    <property type="term" value="F:oxidoreductase activity, acting on the CH-CH group of donors, NAD or NADP as acceptor"/>
    <property type="evidence" value="ECO:0007669"/>
    <property type="project" value="InterPro"/>
</dbReference>
<evidence type="ECO:0000259" key="1">
    <source>
        <dbReference type="Pfam" id="PF07992"/>
    </source>
</evidence>
<dbReference type="PANTHER" id="PTHR42685">
    <property type="entry name" value="GERANYLGERANYL DIPHOSPHATE REDUCTASE"/>
    <property type="match status" value="1"/>
</dbReference>
<evidence type="ECO:0000313" key="3">
    <source>
        <dbReference type="Proteomes" id="UP000316360"/>
    </source>
</evidence>
<comment type="caution">
    <text evidence="2">The sequence shown here is derived from an EMBL/GenBank/DDBJ whole genome shotgun (WGS) entry which is preliminary data.</text>
</comment>
<gene>
    <name evidence="2" type="ORF">E3J84_04595</name>
</gene>
<evidence type="ECO:0000313" key="2">
    <source>
        <dbReference type="EMBL" id="TET09936.1"/>
    </source>
</evidence>
<dbReference type="EMBL" id="SOKJ01000252">
    <property type="protein sequence ID" value="TET09936.1"/>
    <property type="molecule type" value="Genomic_DNA"/>
</dbReference>
<dbReference type="Gene3D" id="3.50.50.60">
    <property type="entry name" value="FAD/NAD(P)-binding domain"/>
    <property type="match status" value="1"/>
</dbReference>
<proteinExistence type="predicted"/>
<dbReference type="Proteomes" id="UP000316360">
    <property type="component" value="Unassembled WGS sequence"/>
</dbReference>
<sequence>MYDAIVVGAGPIGSYTAYQLAELGFEVVLIEEDEEVGKDVICTGVIGTEAFERFNLPQRAIISEIKSIVFFSPSLLTINYTPSDTLAYVVDRDIFDKEILQAAQRKGVDVYLGEQVRRINTYKDFVEVESWNGNSLETLRAKLVILATGVNYRLQRSLGLGIPPSFLKGAQTEVEVKNLRQTEIYVGRQISPGSFAWAMPLGNGWARIGVLAESKGVSHLEEFLKMRFAGRIKQENPRIVQKRIACGAVKRSVKDRILAVGEAAGQVKTTTGGGIFYGLLCSEIAVHVLQKAFSKGDLSQRGLFQYERLWRSKLGKELKMGQWARKVLRKLTDKQIDKIFRFVREKAFIKKLLEKKVKFDYHASLISSGLKLLRPK</sequence>
<dbReference type="AlphaFoldDB" id="A0A523RW25"/>
<dbReference type="NCBIfam" id="TIGR02032">
    <property type="entry name" value="GG-red-SF"/>
    <property type="match status" value="1"/>
</dbReference>
<dbReference type="SUPFAM" id="SSF51905">
    <property type="entry name" value="FAD/NAD(P)-binding domain"/>
    <property type="match status" value="1"/>
</dbReference>
<feature type="domain" description="FAD/NAD(P)-binding" evidence="1">
    <location>
        <begin position="2"/>
        <end position="154"/>
    </location>
</feature>
<organism evidence="2 3">
    <name type="scientific">Aerophobetes bacterium</name>
    <dbReference type="NCBI Taxonomy" id="2030807"/>
    <lineage>
        <taxon>Bacteria</taxon>
        <taxon>Candidatus Aerophobota</taxon>
    </lineage>
</organism>
<dbReference type="InterPro" id="IPR011777">
    <property type="entry name" value="Geranylgeranyl_Rdtase_fam"/>
</dbReference>
<protein>
    <submittedName>
        <fullName evidence="2">NAD(P)/FAD-dependent oxidoreductase</fullName>
    </submittedName>
</protein>
<reference evidence="2 3" key="1">
    <citation type="submission" date="2019-03" db="EMBL/GenBank/DDBJ databases">
        <title>Metabolic potential of uncultured bacteria and archaea associated with petroleum seepage in deep-sea sediments.</title>
        <authorList>
            <person name="Dong X."/>
            <person name="Hubert C."/>
        </authorList>
    </citation>
    <scope>NUCLEOTIDE SEQUENCE [LARGE SCALE GENOMIC DNA]</scope>
    <source>
        <strain evidence="2">E44_bin7</strain>
    </source>
</reference>
<dbReference type="PANTHER" id="PTHR42685:SF18">
    <property type="entry name" value="DIGERANYLGERANYLGLYCEROPHOSPHOLIPID REDUCTASE"/>
    <property type="match status" value="1"/>
</dbReference>
<dbReference type="InterPro" id="IPR036188">
    <property type="entry name" value="FAD/NAD-bd_sf"/>
</dbReference>
<accession>A0A523RW25</accession>
<name>A0A523RW25_UNCAE</name>
<dbReference type="InterPro" id="IPR050407">
    <property type="entry name" value="Geranylgeranyl_reductase"/>
</dbReference>
<dbReference type="Pfam" id="PF07992">
    <property type="entry name" value="Pyr_redox_2"/>
    <property type="match status" value="1"/>
</dbReference>
<dbReference type="InterPro" id="IPR023753">
    <property type="entry name" value="FAD/NAD-binding_dom"/>
</dbReference>